<protein>
    <submittedName>
        <fullName evidence="2">Uncharacterized protein</fullName>
    </submittedName>
</protein>
<sequence length="178" mass="18153">MPTITIATPSFLELLGISMTVLSAALASTETELICGLKTSTSLITSLLAVTPLTPLVFMAKTTAAHYDNIAAAINSDPDVTAASGEAPSYFSAIPTKSSIHPDAAGPSTRPSIALAVNVALRFRVNGRTALPIDISAKTNTFIKAATTTATQGFSLPTKAANGSSATDFSSTSMAKTS</sequence>
<organism evidence="2 3">
    <name type="scientific">Ceratocystis pirilliformis</name>
    <dbReference type="NCBI Taxonomy" id="259994"/>
    <lineage>
        <taxon>Eukaryota</taxon>
        <taxon>Fungi</taxon>
        <taxon>Dikarya</taxon>
        <taxon>Ascomycota</taxon>
        <taxon>Pezizomycotina</taxon>
        <taxon>Sordariomycetes</taxon>
        <taxon>Hypocreomycetidae</taxon>
        <taxon>Microascales</taxon>
        <taxon>Ceratocystidaceae</taxon>
        <taxon>Ceratocystis</taxon>
    </lineage>
</organism>
<feature type="region of interest" description="Disordered" evidence="1">
    <location>
        <begin position="156"/>
        <end position="178"/>
    </location>
</feature>
<accession>A0ABR3Z327</accession>
<dbReference type="EMBL" id="JAWDJO010000086">
    <property type="protein sequence ID" value="KAL1894662.1"/>
    <property type="molecule type" value="Genomic_DNA"/>
</dbReference>
<evidence type="ECO:0000256" key="1">
    <source>
        <dbReference type="SAM" id="MobiDB-lite"/>
    </source>
</evidence>
<dbReference type="Proteomes" id="UP001583280">
    <property type="component" value="Unassembled WGS sequence"/>
</dbReference>
<reference evidence="2 3" key="1">
    <citation type="journal article" date="2024" name="IMA Fungus">
        <title>IMA Genome - F19 : A genome assembly and annotation guide to empower mycologists, including annotated draft genome sequences of Ceratocystis pirilliformis, Diaporthe australafricana, Fusarium ophioides, Paecilomyces lecythidis, and Sporothrix stenoceras.</title>
        <authorList>
            <person name="Aylward J."/>
            <person name="Wilson A.M."/>
            <person name="Visagie C.M."/>
            <person name="Spraker J."/>
            <person name="Barnes I."/>
            <person name="Buitendag C."/>
            <person name="Ceriani C."/>
            <person name="Del Mar Angel L."/>
            <person name="du Plessis D."/>
            <person name="Fuchs T."/>
            <person name="Gasser K."/>
            <person name="Kramer D."/>
            <person name="Li W."/>
            <person name="Munsamy K."/>
            <person name="Piso A."/>
            <person name="Price J.L."/>
            <person name="Sonnekus B."/>
            <person name="Thomas C."/>
            <person name="van der Nest A."/>
            <person name="van Dijk A."/>
            <person name="van Heerden A."/>
            <person name="van Vuuren N."/>
            <person name="Yilmaz N."/>
            <person name="Duong T.A."/>
            <person name="van der Merwe N.A."/>
            <person name="Wingfield M.J."/>
            <person name="Wingfield B.D."/>
        </authorList>
    </citation>
    <scope>NUCLEOTIDE SEQUENCE [LARGE SCALE GENOMIC DNA]</scope>
    <source>
        <strain evidence="2 3">CMW 12675</strain>
    </source>
</reference>
<keyword evidence="3" id="KW-1185">Reference proteome</keyword>
<name>A0ABR3Z327_9PEZI</name>
<gene>
    <name evidence="2" type="ORF">Cpir12675_003553</name>
</gene>
<evidence type="ECO:0000313" key="3">
    <source>
        <dbReference type="Proteomes" id="UP001583280"/>
    </source>
</evidence>
<proteinExistence type="predicted"/>
<comment type="caution">
    <text evidence="2">The sequence shown here is derived from an EMBL/GenBank/DDBJ whole genome shotgun (WGS) entry which is preliminary data.</text>
</comment>
<evidence type="ECO:0000313" key="2">
    <source>
        <dbReference type="EMBL" id="KAL1894662.1"/>
    </source>
</evidence>